<dbReference type="PANTHER" id="PTHR36930:SF1">
    <property type="entry name" value="MOSC DOMAIN-CONTAINING PROTEIN"/>
    <property type="match status" value="1"/>
</dbReference>
<dbReference type="Gene3D" id="2.40.33.20">
    <property type="entry name" value="PK beta-barrel domain-like"/>
    <property type="match status" value="1"/>
</dbReference>
<dbReference type="InterPro" id="IPR011037">
    <property type="entry name" value="Pyrv_Knase-like_insert_dom_sf"/>
</dbReference>
<dbReference type="GO" id="GO:0003824">
    <property type="term" value="F:catalytic activity"/>
    <property type="evidence" value="ECO:0007669"/>
    <property type="project" value="InterPro"/>
</dbReference>
<dbReference type="OrthoDB" id="581532at2"/>
<dbReference type="InterPro" id="IPR005302">
    <property type="entry name" value="MoCF_Sase_C"/>
</dbReference>
<dbReference type="Proteomes" id="UP000249260">
    <property type="component" value="Unassembled WGS sequence"/>
</dbReference>
<reference evidence="2 3" key="1">
    <citation type="submission" date="2018-06" db="EMBL/GenBank/DDBJ databases">
        <title>Paenibacillus montanisoli sp. nov., isolated from mountain area soil.</title>
        <authorList>
            <person name="Wu M."/>
        </authorList>
    </citation>
    <scope>NUCLEOTIDE SEQUENCE [LARGE SCALE GENOMIC DNA]</scope>
    <source>
        <strain evidence="2 3">RA17</strain>
    </source>
</reference>
<dbReference type="Pfam" id="PF03473">
    <property type="entry name" value="MOSC"/>
    <property type="match status" value="1"/>
</dbReference>
<gene>
    <name evidence="2" type="ORF">DL346_25885</name>
</gene>
<dbReference type="GO" id="GO:0030170">
    <property type="term" value="F:pyridoxal phosphate binding"/>
    <property type="evidence" value="ECO:0007669"/>
    <property type="project" value="InterPro"/>
</dbReference>
<protein>
    <submittedName>
        <fullName evidence="2">Sulfurase</fullName>
    </submittedName>
</protein>
<dbReference type="PANTHER" id="PTHR36930">
    <property type="entry name" value="METAL-SULFUR CLUSTER BIOSYNTHESIS PROTEINS YUAD-RELATED"/>
    <property type="match status" value="1"/>
</dbReference>
<dbReference type="InterPro" id="IPR005303">
    <property type="entry name" value="MOCOS_middle"/>
</dbReference>
<accession>A0A328TSZ2</accession>
<keyword evidence="3" id="KW-1185">Reference proteome</keyword>
<comment type="caution">
    <text evidence="2">The sequence shown here is derived from an EMBL/GenBank/DDBJ whole genome shotgun (WGS) entry which is preliminary data.</text>
</comment>
<feature type="domain" description="MOSC" evidence="1">
    <location>
        <begin position="69"/>
        <end position="243"/>
    </location>
</feature>
<dbReference type="InterPro" id="IPR052716">
    <property type="entry name" value="MOSC_domain"/>
</dbReference>
<sequence length="244" mass="27178">MQTRIGTLAALNRYPVKSFGGEALQSSRIEPYGLYGDRSHAFIDETKEGWDRYFTARTAPAMLRYKAALSVEEPGESAHFPGLRITAPDGRAMQWDDALLQEIQPYSRQKLTLLAHTPQSLDLLAVDTASVLIITDSSLRKLEAMWGKPLDPLRFRANMLITLEDGASDENGWLGKQLTIGSARLQVDECCERCSLITVDPASLERDPSLLRTVNERLQLNFGVYASVRQTGDVRVGDAVYLMD</sequence>
<evidence type="ECO:0000259" key="1">
    <source>
        <dbReference type="PROSITE" id="PS51340"/>
    </source>
</evidence>
<proteinExistence type="predicted"/>
<dbReference type="AlphaFoldDB" id="A0A328TSZ2"/>
<dbReference type="SUPFAM" id="SSF50800">
    <property type="entry name" value="PK beta-barrel domain-like"/>
    <property type="match status" value="1"/>
</dbReference>
<name>A0A328TSZ2_9BACL</name>
<evidence type="ECO:0000313" key="3">
    <source>
        <dbReference type="Proteomes" id="UP000249260"/>
    </source>
</evidence>
<dbReference type="GO" id="GO:0030151">
    <property type="term" value="F:molybdenum ion binding"/>
    <property type="evidence" value="ECO:0007669"/>
    <property type="project" value="InterPro"/>
</dbReference>
<evidence type="ECO:0000313" key="2">
    <source>
        <dbReference type="EMBL" id="RAP73699.1"/>
    </source>
</evidence>
<dbReference type="EMBL" id="QLUW01000006">
    <property type="protein sequence ID" value="RAP73699.1"/>
    <property type="molecule type" value="Genomic_DNA"/>
</dbReference>
<dbReference type="RefSeq" id="WP_112885282.1">
    <property type="nucleotide sequence ID" value="NZ_QLUW01000006.1"/>
</dbReference>
<organism evidence="2 3">
    <name type="scientific">Paenibacillus montanisoli</name>
    <dbReference type="NCBI Taxonomy" id="2081970"/>
    <lineage>
        <taxon>Bacteria</taxon>
        <taxon>Bacillati</taxon>
        <taxon>Bacillota</taxon>
        <taxon>Bacilli</taxon>
        <taxon>Bacillales</taxon>
        <taxon>Paenibacillaceae</taxon>
        <taxon>Paenibacillus</taxon>
    </lineage>
</organism>
<dbReference type="Pfam" id="PF03476">
    <property type="entry name" value="MOSC_N"/>
    <property type="match status" value="1"/>
</dbReference>
<dbReference type="PROSITE" id="PS51340">
    <property type="entry name" value="MOSC"/>
    <property type="match status" value="1"/>
</dbReference>